<dbReference type="InterPro" id="IPR013321">
    <property type="entry name" value="Arc_rbn_hlx_hlx"/>
</dbReference>
<evidence type="ECO:0000313" key="1">
    <source>
        <dbReference type="EMBL" id="OWJ71996.1"/>
    </source>
</evidence>
<dbReference type="Proteomes" id="UP000214673">
    <property type="component" value="Unassembled WGS sequence"/>
</dbReference>
<dbReference type="InterPro" id="IPR052991">
    <property type="entry name" value="Non-func_TypeII_TA_Antitoxin"/>
</dbReference>
<dbReference type="PANTHER" id="PTHR40688:SF2">
    <property type="entry name" value="RIBBON-HELIX-HELIX PROTEIN COPG DOMAIN-CONTAINING PROTEIN"/>
    <property type="match status" value="1"/>
</dbReference>
<dbReference type="PANTHER" id="PTHR40688">
    <property type="match status" value="1"/>
</dbReference>
<organism evidence="1 2">
    <name type="scientific">Haematobacter missouriensis</name>
    <dbReference type="NCBI Taxonomy" id="366616"/>
    <lineage>
        <taxon>Bacteria</taxon>
        <taxon>Pseudomonadati</taxon>
        <taxon>Pseudomonadota</taxon>
        <taxon>Alphaproteobacteria</taxon>
        <taxon>Rhodobacterales</taxon>
        <taxon>Paracoccaceae</taxon>
        <taxon>Haematobacter</taxon>
    </lineage>
</organism>
<gene>
    <name evidence="1" type="ORF">CDV53_18150</name>
</gene>
<sequence length="87" mass="9608">MEHIMPQRAVSEPITIRTAKVTEIDALASAMDRSRNYIVNQAIEQYLEANAWQMERITAGIEAARAGNVQPADDVFAGIAAKHGWAR</sequence>
<reference evidence="1 2" key="1">
    <citation type="submission" date="2016-11" db="EMBL/GenBank/DDBJ databases">
        <title>Comparison of Traditional DNA-DNA Hybridization with In Silico Genomic Analysis.</title>
        <authorList>
            <person name="Nicholson A.C."/>
            <person name="Sammons S."/>
            <person name="Humrighouse B.W."/>
            <person name="Graziano J."/>
            <person name="Lasker B."/>
            <person name="Whitney A.M."/>
            <person name="Mcquiston J.R."/>
        </authorList>
    </citation>
    <scope>NUCLEOTIDE SEQUENCE [LARGE SCALE GENOMIC DNA]</scope>
    <source>
        <strain evidence="1 2">H1892</strain>
    </source>
</reference>
<dbReference type="InterPro" id="IPR010985">
    <property type="entry name" value="Ribbon_hlx_hlx"/>
</dbReference>
<dbReference type="Gene3D" id="1.10.1220.10">
    <property type="entry name" value="Met repressor-like"/>
    <property type="match status" value="1"/>
</dbReference>
<keyword evidence="2" id="KW-1185">Reference proteome</keyword>
<proteinExistence type="predicted"/>
<name>A0ABX3ZP62_9RHOB</name>
<comment type="caution">
    <text evidence="1">The sequence shown here is derived from an EMBL/GenBank/DDBJ whole genome shotgun (WGS) entry which is preliminary data.</text>
</comment>
<evidence type="ECO:0000313" key="2">
    <source>
        <dbReference type="Proteomes" id="UP000214673"/>
    </source>
</evidence>
<dbReference type="EMBL" id="NIPV01000102">
    <property type="protein sequence ID" value="OWJ71996.1"/>
    <property type="molecule type" value="Genomic_DNA"/>
</dbReference>
<evidence type="ECO:0008006" key="3">
    <source>
        <dbReference type="Google" id="ProtNLM"/>
    </source>
</evidence>
<protein>
    <recommendedName>
        <fullName evidence="3">Ribbon-helix-helix protein CopG domain-containing protein</fullName>
    </recommendedName>
</protein>
<dbReference type="SUPFAM" id="SSF47598">
    <property type="entry name" value="Ribbon-helix-helix"/>
    <property type="match status" value="1"/>
</dbReference>
<accession>A0ABX3ZP62</accession>
<dbReference type="CDD" id="cd22233">
    <property type="entry name" value="RHH_CopAso-like"/>
    <property type="match status" value="1"/>
</dbReference>